<dbReference type="EMBL" id="BMYQ01000005">
    <property type="protein sequence ID" value="GGW31048.1"/>
    <property type="molecule type" value="Genomic_DNA"/>
</dbReference>
<proteinExistence type="inferred from homology"/>
<dbReference type="PANTHER" id="PTHR42988:SF2">
    <property type="entry name" value="CYCLIC NUCLEOTIDE PHOSPHODIESTERASE CBUA0032-RELATED"/>
    <property type="match status" value="1"/>
</dbReference>
<accession>A0A918IU17</accession>
<sequence length="255" mass="28209">MTRIVHLSDLHFGAVTHALLDPLAARVAELRPDLVVISGDLTQRARAAQFAEARAFMARIGAPTLCVPGNHDMPLHNLVARLFTPFRRYRHWINPDLEPVWQNDTVIVAGVNTANPLAWQRGRITQRQLDRLGALFANAGARRRIVVMHHPLEHLAGETQWLMQGAGRALAQLPGLGAQVVLSGHIHVSHAGPFTAAPGLLFVQAGTGLSHRRRAEANAFNLLDFTPDGLTIHTLLADEHARFSRMDERHRMVFP</sequence>
<organism evidence="6 7">
    <name type="scientific">Gemmobacter lanyuensis</name>
    <dbReference type="NCBI Taxonomy" id="1054497"/>
    <lineage>
        <taxon>Bacteria</taxon>
        <taxon>Pseudomonadati</taxon>
        <taxon>Pseudomonadota</taxon>
        <taxon>Alphaproteobacteria</taxon>
        <taxon>Rhodobacterales</taxon>
        <taxon>Paracoccaceae</taxon>
        <taxon>Gemmobacter</taxon>
    </lineage>
</organism>
<dbReference type="PANTHER" id="PTHR42988">
    <property type="entry name" value="PHOSPHOHYDROLASE"/>
    <property type="match status" value="1"/>
</dbReference>
<keyword evidence="3" id="KW-0408">Iron</keyword>
<dbReference type="SUPFAM" id="SSF56300">
    <property type="entry name" value="Metallo-dependent phosphatases"/>
    <property type="match status" value="1"/>
</dbReference>
<keyword evidence="2" id="KW-0378">Hydrolase</keyword>
<dbReference type="Proteomes" id="UP000628984">
    <property type="component" value="Unassembled WGS sequence"/>
</dbReference>
<gene>
    <name evidence="6" type="ORF">GCM10011452_19420</name>
</gene>
<dbReference type="InterPro" id="IPR029052">
    <property type="entry name" value="Metallo-depent_PP-like"/>
</dbReference>
<comment type="caution">
    <text evidence="6">The sequence shown here is derived from an EMBL/GenBank/DDBJ whole genome shotgun (WGS) entry which is preliminary data.</text>
</comment>
<feature type="domain" description="Calcineurin-like phosphoesterase" evidence="5">
    <location>
        <begin position="3"/>
        <end position="188"/>
    </location>
</feature>
<evidence type="ECO:0000256" key="3">
    <source>
        <dbReference type="ARBA" id="ARBA00023004"/>
    </source>
</evidence>
<evidence type="ECO:0000259" key="5">
    <source>
        <dbReference type="Pfam" id="PF00149"/>
    </source>
</evidence>
<evidence type="ECO:0000256" key="4">
    <source>
        <dbReference type="ARBA" id="ARBA00025742"/>
    </source>
</evidence>
<dbReference type="GO" id="GO:0046872">
    <property type="term" value="F:metal ion binding"/>
    <property type="evidence" value="ECO:0007669"/>
    <property type="project" value="UniProtKB-KW"/>
</dbReference>
<dbReference type="GO" id="GO:0016787">
    <property type="term" value="F:hydrolase activity"/>
    <property type="evidence" value="ECO:0007669"/>
    <property type="project" value="UniProtKB-KW"/>
</dbReference>
<keyword evidence="7" id="KW-1185">Reference proteome</keyword>
<evidence type="ECO:0000313" key="6">
    <source>
        <dbReference type="EMBL" id="GGW31048.1"/>
    </source>
</evidence>
<dbReference type="Pfam" id="PF00149">
    <property type="entry name" value="Metallophos"/>
    <property type="match status" value="1"/>
</dbReference>
<comment type="similarity">
    <text evidence="4">Belongs to the cyclic nucleotide phosphodiesterase class-III family.</text>
</comment>
<evidence type="ECO:0000256" key="1">
    <source>
        <dbReference type="ARBA" id="ARBA00022723"/>
    </source>
</evidence>
<name>A0A918IU17_9RHOB</name>
<dbReference type="RefSeq" id="WP_189633664.1">
    <property type="nucleotide sequence ID" value="NZ_BMYQ01000005.1"/>
</dbReference>
<dbReference type="InterPro" id="IPR004843">
    <property type="entry name" value="Calcineurin-like_PHP"/>
</dbReference>
<evidence type="ECO:0000313" key="7">
    <source>
        <dbReference type="Proteomes" id="UP000628984"/>
    </source>
</evidence>
<protein>
    <submittedName>
        <fullName evidence="6">Phosphodiesterase</fullName>
    </submittedName>
</protein>
<keyword evidence="1" id="KW-0479">Metal-binding</keyword>
<dbReference type="AlphaFoldDB" id="A0A918IU17"/>
<dbReference type="Gene3D" id="3.60.21.10">
    <property type="match status" value="1"/>
</dbReference>
<reference evidence="6" key="2">
    <citation type="submission" date="2020-09" db="EMBL/GenBank/DDBJ databases">
        <authorList>
            <person name="Sun Q."/>
            <person name="Kim S."/>
        </authorList>
    </citation>
    <scope>NUCLEOTIDE SEQUENCE</scope>
    <source>
        <strain evidence="6">KCTC 23714</strain>
    </source>
</reference>
<evidence type="ECO:0000256" key="2">
    <source>
        <dbReference type="ARBA" id="ARBA00022801"/>
    </source>
</evidence>
<dbReference type="InterPro" id="IPR050884">
    <property type="entry name" value="CNP_phosphodiesterase-III"/>
</dbReference>
<reference evidence="6" key="1">
    <citation type="journal article" date="2014" name="Int. J. Syst. Evol. Microbiol.">
        <title>Complete genome sequence of Corynebacterium casei LMG S-19264T (=DSM 44701T), isolated from a smear-ripened cheese.</title>
        <authorList>
            <consortium name="US DOE Joint Genome Institute (JGI-PGF)"/>
            <person name="Walter F."/>
            <person name="Albersmeier A."/>
            <person name="Kalinowski J."/>
            <person name="Ruckert C."/>
        </authorList>
    </citation>
    <scope>NUCLEOTIDE SEQUENCE</scope>
    <source>
        <strain evidence="6">KCTC 23714</strain>
    </source>
</reference>